<proteinExistence type="predicted"/>
<gene>
    <name evidence="1" type="ORF">Cgig2_032286</name>
</gene>
<dbReference type="Proteomes" id="UP001153076">
    <property type="component" value="Unassembled WGS sequence"/>
</dbReference>
<evidence type="ECO:0000313" key="1">
    <source>
        <dbReference type="EMBL" id="KAJ8420588.1"/>
    </source>
</evidence>
<protein>
    <submittedName>
        <fullName evidence="1">Uncharacterized protein</fullName>
    </submittedName>
</protein>
<dbReference type="EMBL" id="JAKOGI010003326">
    <property type="protein sequence ID" value="KAJ8420588.1"/>
    <property type="molecule type" value="Genomic_DNA"/>
</dbReference>
<sequence>MMIKYARILIDIPLDGEFPDYIEFFNKEEVLITQQVQDEWKPIKCTYYKMFGHEEINCKKKGGTRTEWRPIQKTMPIGSNTEQLSQTAEQHPLPSMEEFTQVGMIGLTETKIKTTNDSFVATRAFPRWRWDNNSTPTIKGGIWIAWQPRSYEVYVTQVTTNKKFYITFVYGMIHEQQR</sequence>
<organism evidence="1 2">
    <name type="scientific">Carnegiea gigantea</name>
    <dbReference type="NCBI Taxonomy" id="171969"/>
    <lineage>
        <taxon>Eukaryota</taxon>
        <taxon>Viridiplantae</taxon>
        <taxon>Streptophyta</taxon>
        <taxon>Embryophyta</taxon>
        <taxon>Tracheophyta</taxon>
        <taxon>Spermatophyta</taxon>
        <taxon>Magnoliopsida</taxon>
        <taxon>eudicotyledons</taxon>
        <taxon>Gunneridae</taxon>
        <taxon>Pentapetalae</taxon>
        <taxon>Caryophyllales</taxon>
        <taxon>Cactineae</taxon>
        <taxon>Cactaceae</taxon>
        <taxon>Cactoideae</taxon>
        <taxon>Echinocereeae</taxon>
        <taxon>Carnegiea</taxon>
    </lineage>
</organism>
<keyword evidence="2" id="KW-1185">Reference proteome</keyword>
<reference evidence="1" key="1">
    <citation type="submission" date="2022-04" db="EMBL/GenBank/DDBJ databases">
        <title>Carnegiea gigantea Genome sequencing and assembly v2.</title>
        <authorList>
            <person name="Copetti D."/>
            <person name="Sanderson M.J."/>
            <person name="Burquez A."/>
            <person name="Wojciechowski M.F."/>
        </authorList>
    </citation>
    <scope>NUCLEOTIDE SEQUENCE</scope>
    <source>
        <strain evidence="1">SGP5-SGP5p</strain>
        <tissue evidence="1">Aerial part</tissue>
    </source>
</reference>
<name>A0A9Q1JIU5_9CARY</name>
<evidence type="ECO:0000313" key="2">
    <source>
        <dbReference type="Proteomes" id="UP001153076"/>
    </source>
</evidence>
<comment type="caution">
    <text evidence="1">The sequence shown here is derived from an EMBL/GenBank/DDBJ whole genome shotgun (WGS) entry which is preliminary data.</text>
</comment>
<accession>A0A9Q1JIU5</accession>
<dbReference type="AlphaFoldDB" id="A0A9Q1JIU5"/>
<dbReference type="OrthoDB" id="1742140at2759"/>